<proteinExistence type="predicted"/>
<feature type="compositionally biased region" description="Polar residues" evidence="7">
    <location>
        <begin position="1097"/>
        <end position="1116"/>
    </location>
</feature>
<dbReference type="SUPFAM" id="SSF55874">
    <property type="entry name" value="ATPase domain of HSP90 chaperone/DNA topoisomerase II/histidine kinase"/>
    <property type="match status" value="1"/>
</dbReference>
<evidence type="ECO:0000256" key="4">
    <source>
        <dbReference type="ARBA" id="ARBA00022840"/>
    </source>
</evidence>
<sequence>MLRVFSYARRHMPGFGYPAGFWTPAPLYGQKPKAVFFFGEGMKDFSLRTLMVLSFVAVLVILVPPFCAAGQFFSASETTFFHNLQHSSVSSHMDPRLAELVSLVDNISSSDAVLSLFGQTQPPDQFPVVQNETILTPERAEQNTPACPCWLFPRIAVGAVHQAVCANITVPLTTNSAAAHWERTSICMGHDFQPAVLYVAPSRAISHTWVGAARSLASFSGVLSIIPDGGGTLILSDDGHVLATTNSTELMLPWGQVGSPLWSRFLGGMRELPANSTGTSLGRVFRDPHTGSLYCGSLSRHAGVAGLGYTVALILPDSFSPFPLWAVISAISTLIGFIPAGIITWRLSRRIDVLVSETQQIVAVNLLGLDSPSNGGATECCGETPGGASPGGGATTKSEEGVSLSPSPSGSSLSTPSLACSPSAWEEPRSSGRSSGGSAHDSIWETSLSIPKPATPPRYLMVPSPICPSTDRSSPSTSVPPPSPSCSADIPSPCLLAVTEITSPLTVPAEAAPAVFDLSSQLPTTTTTAPGRRSWIRELAHLQGAIDKLKAHGHLLAELLEKMPFPLALLRGRDTILYVNPSFQVLLGYSARELPAVRVHPHPLTGGDVSRGMARSRSQSLSPMLRPLSAPASDQENPRPLLAYVAEAPQGVCVAVPSREGPDRYMLLYKFDVGPNEKMLLFEDLTQMLLDQDARTKLTEQLNQAQRMEGLGMLPTATTAPRKPNIIAHPGAGGIAHDFNNLLGGIVGCSELLRDHLQMSPGTPSVSSSPTPVSLTSSPNPGSTPPGEPTALAGPKGSPRSSSPCSAKSGPNPLELVDEIMQAALRAGESVSHLLTYSRRNKKPPALVDVNQIIRSVTGLLRRSLGPTFHLVTNLGAERRQVYGDAAMIQNGLLNLGVNARDAMPRGGVLQYQTHNVALPRSMATNDAATGVDLVALSRRSQTEKPVGAFPADGLIRVLGQATMTYGDYLLVTVRDTGEGIKPDVMRRIFEPFFTTKPAGRGTGLGLSSVLGTFTSLGATIVLQSQVGVGTVFDLFIPLVPGASSPRRSASQPAYRPHTTPVSEPAPLADPVTARDLSHNTSQQSLGGADPPVPGSTLVTSICQLSPHSPTSSGPLSPQLLAVASEEADVWARAEQSHETVFVRSTSSLLSAGPAKPPDPVKPPNGRQELGEITAHLGSTRCMPGVIPLELPPDLSLADLVSPSRRASASLSQASCGDAMCIVSEPTSPTPAPSDMSIERRPSPSLDDSAIPSPRKNCRLHPRNPAAPTVLLVDDEAIVRRVATGYLNRLGFRTVEAANGREAVELFGPDPGRFAAVLLDLTMPEMSGQATFAELRRLRPAVPVLICSGFSDGEVEDLVAAGAHFLAKPYTMAQLKEHLTALLGLILSSPPARRRHRAHTPSPLLESQRAEVE</sequence>
<dbReference type="PROSITE" id="PS50110">
    <property type="entry name" value="RESPONSE_REGULATORY"/>
    <property type="match status" value="1"/>
</dbReference>
<keyword evidence="1" id="KW-0808">Transferase</keyword>
<dbReference type="Gene3D" id="3.40.50.2300">
    <property type="match status" value="1"/>
</dbReference>
<feature type="compositionally biased region" description="Gly residues" evidence="7">
    <location>
        <begin position="384"/>
        <end position="394"/>
    </location>
</feature>
<keyword evidence="8" id="KW-0812">Transmembrane</keyword>
<dbReference type="InterPro" id="IPR036890">
    <property type="entry name" value="HATPase_C_sf"/>
</dbReference>
<feature type="region of interest" description="Disordered" evidence="7">
    <location>
        <begin position="1225"/>
        <end position="1262"/>
    </location>
</feature>
<reference evidence="12" key="1">
    <citation type="journal article" date="2022" name="bioRxiv">
        <title>Genomics of Preaxostyla Flagellates Illuminates Evolutionary Transitions and the Path Towards Mitochondrial Loss.</title>
        <authorList>
            <person name="Novak L.V.F."/>
            <person name="Treitli S.C."/>
            <person name="Pyrih J."/>
            <person name="Halakuc P."/>
            <person name="Pipaliya S.V."/>
            <person name="Vacek V."/>
            <person name="Brzon O."/>
            <person name="Soukal P."/>
            <person name="Eme L."/>
            <person name="Dacks J.B."/>
            <person name="Karnkowska A."/>
            <person name="Elias M."/>
            <person name="Hampl V."/>
        </authorList>
    </citation>
    <scope>NUCLEOTIDE SEQUENCE</scope>
    <source>
        <strain evidence="12">RCP-MX</strain>
    </source>
</reference>
<feature type="compositionally biased region" description="Low complexity" evidence="7">
    <location>
        <begin position="1045"/>
        <end position="1057"/>
    </location>
</feature>
<keyword evidence="8" id="KW-1133">Transmembrane helix</keyword>
<evidence type="ECO:0000256" key="5">
    <source>
        <dbReference type="ARBA" id="ARBA00023012"/>
    </source>
</evidence>
<dbReference type="Proteomes" id="UP001141327">
    <property type="component" value="Unassembled WGS sequence"/>
</dbReference>
<evidence type="ECO:0000256" key="8">
    <source>
        <dbReference type="SAM" id="Phobius"/>
    </source>
</evidence>
<evidence type="ECO:0000259" key="10">
    <source>
        <dbReference type="PROSITE" id="PS50110"/>
    </source>
</evidence>
<dbReference type="EMBL" id="JAPMOS010000006">
    <property type="protein sequence ID" value="KAJ4461608.1"/>
    <property type="molecule type" value="Genomic_DNA"/>
</dbReference>
<dbReference type="PANTHER" id="PTHR43065">
    <property type="entry name" value="SENSOR HISTIDINE KINASE"/>
    <property type="match status" value="1"/>
</dbReference>
<dbReference type="InterPro" id="IPR000014">
    <property type="entry name" value="PAS"/>
</dbReference>
<gene>
    <name evidence="12" type="ORF">PAPYR_1714</name>
</gene>
<dbReference type="InterPro" id="IPR005467">
    <property type="entry name" value="His_kinase_dom"/>
</dbReference>
<feature type="modified residue" description="4-aspartylphosphate" evidence="6">
    <location>
        <position position="1320"/>
    </location>
</feature>
<keyword evidence="2" id="KW-0547">Nucleotide-binding</keyword>
<feature type="domain" description="Histidine kinase" evidence="9">
    <location>
        <begin position="734"/>
        <end position="1041"/>
    </location>
</feature>
<dbReference type="SMART" id="SM00448">
    <property type="entry name" value="REC"/>
    <property type="match status" value="1"/>
</dbReference>
<evidence type="ECO:0000256" key="6">
    <source>
        <dbReference type="PROSITE-ProRule" id="PRU00169"/>
    </source>
</evidence>
<dbReference type="InterPro" id="IPR011006">
    <property type="entry name" value="CheY-like_superfamily"/>
</dbReference>
<feature type="region of interest" description="Disordered" evidence="7">
    <location>
        <begin position="377"/>
        <end position="485"/>
    </location>
</feature>
<feature type="domain" description="PAS" evidence="11">
    <location>
        <begin position="552"/>
        <end position="594"/>
    </location>
</feature>
<evidence type="ECO:0000313" key="13">
    <source>
        <dbReference type="Proteomes" id="UP001141327"/>
    </source>
</evidence>
<dbReference type="Pfam" id="PF00072">
    <property type="entry name" value="Response_reg"/>
    <property type="match status" value="1"/>
</dbReference>
<feature type="region of interest" description="Disordered" evidence="7">
    <location>
        <begin position="1144"/>
        <end position="1164"/>
    </location>
</feature>
<dbReference type="SMART" id="SM00387">
    <property type="entry name" value="HATPase_c"/>
    <property type="match status" value="1"/>
</dbReference>
<feature type="compositionally biased region" description="Low complexity" evidence="7">
    <location>
        <begin position="760"/>
        <end position="781"/>
    </location>
</feature>
<feature type="compositionally biased region" description="Low complexity" evidence="7">
    <location>
        <begin position="468"/>
        <end position="477"/>
    </location>
</feature>
<feature type="region of interest" description="Disordered" evidence="7">
    <location>
        <begin position="1045"/>
        <end position="1117"/>
    </location>
</feature>
<feature type="transmembrane region" description="Helical" evidence="8">
    <location>
        <begin position="50"/>
        <end position="73"/>
    </location>
</feature>
<dbReference type="InterPro" id="IPR004358">
    <property type="entry name" value="Sig_transdc_His_kin-like_C"/>
</dbReference>
<feature type="compositionally biased region" description="Low complexity" evidence="7">
    <location>
        <begin position="789"/>
        <end position="811"/>
    </location>
</feature>
<feature type="compositionally biased region" description="Low complexity" evidence="7">
    <location>
        <begin position="403"/>
        <end position="423"/>
    </location>
</feature>
<comment type="caution">
    <text evidence="12">The sequence shown here is derived from an EMBL/GenBank/DDBJ whole genome shotgun (WGS) entry which is preliminary data.</text>
</comment>
<protein>
    <submittedName>
        <fullName evidence="12">Hybrid sensor histidine kinase/response regulator</fullName>
    </submittedName>
</protein>
<name>A0ABQ8UR36_9EUKA</name>
<keyword evidence="4" id="KW-0067">ATP-binding</keyword>
<dbReference type="Gene3D" id="3.30.565.10">
    <property type="entry name" value="Histidine kinase-like ATPase, C-terminal domain"/>
    <property type="match status" value="1"/>
</dbReference>
<feature type="region of interest" description="Disordered" evidence="7">
    <location>
        <begin position="605"/>
        <end position="636"/>
    </location>
</feature>
<dbReference type="PANTHER" id="PTHR43065:SF46">
    <property type="entry name" value="C4-DICARBOXYLATE TRANSPORT SENSOR PROTEIN DCTB"/>
    <property type="match status" value="1"/>
</dbReference>
<keyword evidence="6" id="KW-0597">Phosphoprotein</keyword>
<keyword evidence="13" id="KW-1185">Reference proteome</keyword>
<evidence type="ECO:0000256" key="3">
    <source>
        <dbReference type="ARBA" id="ARBA00022777"/>
    </source>
</evidence>
<feature type="domain" description="Response regulatory" evidence="10">
    <location>
        <begin position="1269"/>
        <end position="1383"/>
    </location>
</feature>
<dbReference type="Pfam" id="PF13188">
    <property type="entry name" value="PAS_8"/>
    <property type="match status" value="1"/>
</dbReference>
<evidence type="ECO:0000259" key="9">
    <source>
        <dbReference type="PROSITE" id="PS50109"/>
    </source>
</evidence>
<dbReference type="InterPro" id="IPR003594">
    <property type="entry name" value="HATPase_dom"/>
</dbReference>
<feature type="region of interest" description="Disordered" evidence="7">
    <location>
        <begin position="1393"/>
        <end position="1413"/>
    </location>
</feature>
<dbReference type="SUPFAM" id="SSF52172">
    <property type="entry name" value="CheY-like"/>
    <property type="match status" value="1"/>
</dbReference>
<evidence type="ECO:0000313" key="12">
    <source>
        <dbReference type="EMBL" id="KAJ4461608.1"/>
    </source>
</evidence>
<evidence type="ECO:0000259" key="11">
    <source>
        <dbReference type="PROSITE" id="PS50112"/>
    </source>
</evidence>
<dbReference type="CDD" id="cd17546">
    <property type="entry name" value="REC_hyHK_CKI1_RcsC-like"/>
    <property type="match status" value="1"/>
</dbReference>
<dbReference type="GO" id="GO:0016301">
    <property type="term" value="F:kinase activity"/>
    <property type="evidence" value="ECO:0007669"/>
    <property type="project" value="UniProtKB-KW"/>
</dbReference>
<dbReference type="Gene3D" id="1.10.287.130">
    <property type="match status" value="1"/>
</dbReference>
<dbReference type="PRINTS" id="PR00344">
    <property type="entry name" value="BCTRLSENSOR"/>
</dbReference>
<evidence type="ECO:0000256" key="2">
    <source>
        <dbReference type="ARBA" id="ARBA00022741"/>
    </source>
</evidence>
<evidence type="ECO:0000256" key="1">
    <source>
        <dbReference type="ARBA" id="ARBA00022679"/>
    </source>
</evidence>
<dbReference type="PROSITE" id="PS50109">
    <property type="entry name" value="HIS_KIN"/>
    <property type="match status" value="1"/>
</dbReference>
<feature type="region of interest" description="Disordered" evidence="7">
    <location>
        <begin position="758"/>
        <end position="813"/>
    </location>
</feature>
<dbReference type="InterPro" id="IPR001789">
    <property type="entry name" value="Sig_transdc_resp-reg_receiver"/>
</dbReference>
<dbReference type="PROSITE" id="PS50112">
    <property type="entry name" value="PAS"/>
    <property type="match status" value="1"/>
</dbReference>
<evidence type="ECO:0000256" key="7">
    <source>
        <dbReference type="SAM" id="MobiDB-lite"/>
    </source>
</evidence>
<dbReference type="Pfam" id="PF02518">
    <property type="entry name" value="HATPase_c"/>
    <property type="match status" value="1"/>
</dbReference>
<keyword evidence="8" id="KW-0472">Membrane</keyword>
<accession>A0ABQ8UR36</accession>
<keyword evidence="3 12" id="KW-0418">Kinase</keyword>
<keyword evidence="5" id="KW-0902">Two-component regulatory system</keyword>
<organism evidence="12 13">
    <name type="scientific">Paratrimastix pyriformis</name>
    <dbReference type="NCBI Taxonomy" id="342808"/>
    <lineage>
        <taxon>Eukaryota</taxon>
        <taxon>Metamonada</taxon>
        <taxon>Preaxostyla</taxon>
        <taxon>Paratrimastigidae</taxon>
        <taxon>Paratrimastix</taxon>
    </lineage>
</organism>